<dbReference type="GO" id="GO:0097525">
    <property type="term" value="C:spliceosomal snRNP complex"/>
    <property type="evidence" value="ECO:0007669"/>
    <property type="project" value="UniProtKB-ARBA"/>
</dbReference>
<dbReference type="Gene3D" id="1.25.40.10">
    <property type="entry name" value="Tetratricopeptide repeat domain"/>
    <property type="match status" value="1"/>
</dbReference>
<gene>
    <name evidence="13" type="ORF">UCRPC4_g03720</name>
</gene>
<evidence type="ECO:0000256" key="11">
    <source>
        <dbReference type="SAM" id="MobiDB-lite"/>
    </source>
</evidence>
<dbReference type="InterPro" id="IPR047575">
    <property type="entry name" value="Sm"/>
</dbReference>
<name>A0A0G2EF05_PHACM</name>
<feature type="compositionally biased region" description="Basic and acidic residues" evidence="11">
    <location>
        <begin position="733"/>
        <end position="750"/>
    </location>
</feature>
<evidence type="ECO:0000259" key="12">
    <source>
        <dbReference type="PROSITE" id="PS52002"/>
    </source>
</evidence>
<dbReference type="InterPro" id="IPR001163">
    <property type="entry name" value="Sm_dom_euk/arc"/>
</dbReference>
<feature type="compositionally biased region" description="Basic and acidic residues" evidence="11">
    <location>
        <begin position="123"/>
        <end position="134"/>
    </location>
</feature>
<dbReference type="AlphaFoldDB" id="A0A0G2EF05"/>
<dbReference type="Pfam" id="PF23276">
    <property type="entry name" value="TPR_24"/>
    <property type="match status" value="1"/>
</dbReference>
<feature type="compositionally biased region" description="Polar residues" evidence="11">
    <location>
        <begin position="775"/>
        <end position="787"/>
    </location>
</feature>
<reference evidence="13 14" key="1">
    <citation type="submission" date="2015-05" db="EMBL/GenBank/DDBJ databases">
        <title>Distinctive expansion of gene families associated with plant cell wall degradation and secondary metabolism in the genomes of grapevine trunk pathogens.</title>
        <authorList>
            <person name="Lawrence D.P."/>
            <person name="Travadon R."/>
            <person name="Rolshausen P.E."/>
            <person name="Baumgartner K."/>
        </authorList>
    </citation>
    <scope>NUCLEOTIDE SEQUENCE [LARGE SCALE GENOMIC DNA]</scope>
    <source>
        <strain evidence="13">UCRPC4</strain>
    </source>
</reference>
<feature type="domain" description="Sm" evidence="12">
    <location>
        <begin position="10"/>
        <end position="83"/>
    </location>
</feature>
<keyword evidence="5" id="KW-0677">Repeat</keyword>
<keyword evidence="8" id="KW-0539">Nucleus</keyword>
<dbReference type="InterPro" id="IPR011990">
    <property type="entry name" value="TPR-like_helical_dom_sf"/>
</dbReference>
<evidence type="ECO:0000256" key="7">
    <source>
        <dbReference type="ARBA" id="ARBA00023187"/>
    </source>
</evidence>
<feature type="compositionally biased region" description="Low complexity" evidence="11">
    <location>
        <begin position="108"/>
        <end position="117"/>
    </location>
</feature>
<keyword evidence="4" id="KW-0747">Spliceosome</keyword>
<evidence type="ECO:0000256" key="3">
    <source>
        <dbReference type="ARBA" id="ARBA00022664"/>
    </source>
</evidence>
<dbReference type="OrthoDB" id="747253at2759"/>
<feature type="compositionally biased region" description="Polar residues" evidence="11">
    <location>
        <begin position="758"/>
        <end position="767"/>
    </location>
</feature>
<comment type="similarity">
    <text evidence="2">Belongs to the snRNP Sm proteins family.</text>
</comment>
<dbReference type="SMART" id="SM00651">
    <property type="entry name" value="Sm"/>
    <property type="match status" value="1"/>
</dbReference>
<feature type="region of interest" description="Disordered" evidence="11">
    <location>
        <begin position="107"/>
        <end position="187"/>
    </location>
</feature>
<keyword evidence="3" id="KW-0507">mRNA processing</keyword>
<reference evidence="13 14" key="2">
    <citation type="submission" date="2015-05" db="EMBL/GenBank/DDBJ databases">
        <authorList>
            <person name="Morales-Cruz A."/>
            <person name="Amrine K.C."/>
            <person name="Cantu D."/>
        </authorList>
    </citation>
    <scope>NUCLEOTIDE SEQUENCE [LARGE SCALE GENOMIC DNA]</scope>
    <source>
        <strain evidence="13">UCRPC4</strain>
    </source>
</reference>
<evidence type="ECO:0000256" key="10">
    <source>
        <dbReference type="ARBA" id="ARBA00025892"/>
    </source>
</evidence>
<proteinExistence type="inferred from homology"/>
<dbReference type="InterPro" id="IPR034101">
    <property type="entry name" value="Lsm4"/>
</dbReference>
<evidence type="ECO:0000313" key="13">
    <source>
        <dbReference type="EMBL" id="KKY21457.1"/>
    </source>
</evidence>
<dbReference type="GO" id="GO:0003723">
    <property type="term" value="F:RNA binding"/>
    <property type="evidence" value="ECO:0007669"/>
    <property type="project" value="UniProtKB-KW"/>
</dbReference>
<evidence type="ECO:0000256" key="2">
    <source>
        <dbReference type="ARBA" id="ARBA00006850"/>
    </source>
</evidence>
<dbReference type="GO" id="GO:0000956">
    <property type="term" value="P:nuclear-transcribed mRNA catabolic process"/>
    <property type="evidence" value="ECO:0007669"/>
    <property type="project" value="InterPro"/>
</dbReference>
<dbReference type="InterPro" id="IPR057027">
    <property type="entry name" value="TPR_mt"/>
</dbReference>
<sequence>MVSLRPLPPLPLGLLTAAQGHPMLVELKNGETLNGHLVNCDTWMNLTLKEVVQTSPEGNKFFRLPEVYVRGNNVRKLGPVPEMLERLTQSQIKYLRVPDEIIDLVKDQQQNQSSSNRGRGGAHRGDSGRGDRGRGASSRSQSTFIDADWKSPNHGIINDTTQVAPAGEPESNVKISRAGESQPQVRQRANRELNSTHIEDCTIKYYEDKVYRSGKESRLYVTKEALQSLIVQHQQEPKVWYYKSWVLANRNPKLGSAATLHAVWDEVFTEGLGIDSDCLHAFLQALAYHPDYLLRTTVLNKMEQRWISLNPDGWNHVVAGMLKETQYALAAEKLQQMRSMGIPVFRWVDIAFAHCLIGAGEYAEAFEAMQEINKRGDGLTPMNTILSLLEATSEDYNSEITTRLWEEMVSPGFLNPSSGVCHKILIMAVRARDLALASKVFQHLAARVDVPSLDACEPLFDLYISSGDIEGAINFLCAMKESGLEASEFTVRSLVDLCGSGQVVLERDPLAILKQMISKVPSVKSTVPVELINAGMEIRLRAKDFVSIKEVFDQYSIYCSSPPNLRSYFLLFKACRQLQDLQAVVDYYHKWRQSSAPSARDSHLFGSLISTSIDAEDFSSATQFLLAAQDEGIDMPSQTLKDWLSTIDQKTPPSSNSLNVFREKLEHAVLGGSLREDIQRLSFASTEINPFEVQAKKRAKEVERARSRTARMGYGLRSSAQTRGRKTTSTPVGDEKGFEKEKEKITKSDTDAQITDKLATTTSSQLLHSEAVAERSSSSIVAESNTTPEDKSWQSIGGLDDLLDAAESAGAKSRRRRGWKGK</sequence>
<dbReference type="GO" id="GO:0005681">
    <property type="term" value="C:spliceosomal complex"/>
    <property type="evidence" value="ECO:0007669"/>
    <property type="project" value="UniProtKB-KW"/>
</dbReference>
<dbReference type="Gene3D" id="2.30.30.100">
    <property type="match status" value="1"/>
</dbReference>
<feature type="region of interest" description="Disordered" evidence="11">
    <location>
        <begin position="702"/>
        <end position="798"/>
    </location>
</feature>
<protein>
    <submittedName>
        <fullName evidence="13">Putative pentatricopeptide repeat protein</fullName>
    </submittedName>
</protein>
<dbReference type="SUPFAM" id="SSF50182">
    <property type="entry name" value="Sm-like ribonucleoproteins"/>
    <property type="match status" value="1"/>
</dbReference>
<accession>A0A0G2EF05</accession>
<dbReference type="EMBL" id="LCWF01000085">
    <property type="protein sequence ID" value="KKY21457.1"/>
    <property type="molecule type" value="Genomic_DNA"/>
</dbReference>
<evidence type="ECO:0000256" key="6">
    <source>
        <dbReference type="ARBA" id="ARBA00022884"/>
    </source>
</evidence>
<evidence type="ECO:0000256" key="4">
    <source>
        <dbReference type="ARBA" id="ARBA00022728"/>
    </source>
</evidence>
<evidence type="ECO:0000256" key="9">
    <source>
        <dbReference type="ARBA" id="ARBA00023274"/>
    </source>
</evidence>
<keyword evidence="14" id="KW-1185">Reference proteome</keyword>
<comment type="caution">
    <text evidence="13">The sequence shown here is derived from an EMBL/GenBank/DDBJ whole genome shotgun (WGS) entry which is preliminary data.</text>
</comment>
<comment type="subcellular location">
    <subcellularLocation>
        <location evidence="1">Nucleus</location>
    </subcellularLocation>
</comment>
<dbReference type="GO" id="GO:0000398">
    <property type="term" value="P:mRNA splicing, via spliceosome"/>
    <property type="evidence" value="ECO:0007669"/>
    <property type="project" value="InterPro"/>
</dbReference>
<keyword evidence="9" id="KW-0687">Ribonucleoprotein</keyword>
<evidence type="ECO:0000313" key="14">
    <source>
        <dbReference type="Proteomes" id="UP000053317"/>
    </source>
</evidence>
<dbReference type="InterPro" id="IPR010920">
    <property type="entry name" value="LSM_dom_sf"/>
</dbReference>
<evidence type="ECO:0000256" key="1">
    <source>
        <dbReference type="ARBA" id="ARBA00004123"/>
    </source>
</evidence>
<dbReference type="CDD" id="cd01723">
    <property type="entry name" value="LSm4"/>
    <property type="match status" value="1"/>
</dbReference>
<dbReference type="Proteomes" id="UP000053317">
    <property type="component" value="Unassembled WGS sequence"/>
</dbReference>
<dbReference type="PANTHER" id="PTHR23338">
    <property type="entry name" value="SMALL NUCLEAR RIBONUCLEOPROTEIN SM"/>
    <property type="match status" value="1"/>
</dbReference>
<dbReference type="PROSITE" id="PS52002">
    <property type="entry name" value="SM"/>
    <property type="match status" value="1"/>
</dbReference>
<keyword evidence="6" id="KW-0694">RNA-binding</keyword>
<comment type="subunit">
    <text evidence="10">Component of the heptameric LSM1-LSM7 complex, which consists of LSM1, LSM2, LSM3, LSM4, LSM5, LSM6 and LSM7. Component of the heptameric LSM2-LSM8 complex, which consists of LSM2, LSM3, LSM4, LSM5, LSM6, LSM7 and LSM8. The LSm subunits form a seven-membered ring structure with a doughnut shape.</text>
</comment>
<organism evidence="13 14">
    <name type="scientific">Phaeomoniella chlamydospora</name>
    <name type="common">Phaeoacremonium chlamydosporum</name>
    <dbReference type="NCBI Taxonomy" id="158046"/>
    <lineage>
        <taxon>Eukaryota</taxon>
        <taxon>Fungi</taxon>
        <taxon>Dikarya</taxon>
        <taxon>Ascomycota</taxon>
        <taxon>Pezizomycotina</taxon>
        <taxon>Eurotiomycetes</taxon>
        <taxon>Chaetothyriomycetidae</taxon>
        <taxon>Phaeomoniellales</taxon>
        <taxon>Phaeomoniellaceae</taxon>
        <taxon>Phaeomoniella</taxon>
    </lineage>
</organism>
<dbReference type="InterPro" id="IPR027141">
    <property type="entry name" value="LSm4/Sm_D1/D3"/>
</dbReference>
<evidence type="ECO:0000256" key="5">
    <source>
        <dbReference type="ARBA" id="ARBA00022737"/>
    </source>
</evidence>
<feature type="compositionally biased region" description="Polar residues" evidence="11">
    <location>
        <begin position="718"/>
        <end position="731"/>
    </location>
</feature>
<evidence type="ECO:0000256" key="8">
    <source>
        <dbReference type="ARBA" id="ARBA00023242"/>
    </source>
</evidence>
<dbReference type="Pfam" id="PF01423">
    <property type="entry name" value="LSM"/>
    <property type="match status" value="1"/>
</dbReference>
<keyword evidence="7" id="KW-0508">mRNA splicing</keyword>